<name>A0A5B8U1U9_9ACTN</name>
<dbReference type="RefSeq" id="WP_146916917.1">
    <property type="nucleotide sequence ID" value="NZ_CP042430.1"/>
</dbReference>
<dbReference type="KEGG" id="bsol:FSW04_05080"/>
<gene>
    <name evidence="1" type="ORF">FSW04_05080</name>
</gene>
<proteinExistence type="predicted"/>
<protein>
    <submittedName>
        <fullName evidence="1">Uncharacterized protein</fullName>
    </submittedName>
</protein>
<accession>A0A5B8U1U9</accession>
<sequence length="78" mass="8312">MSHLHLLQPLHGGVALPGSHVARRREAVDGADIDALDVQVASAGGWVERIAIESSTLGRQTPAYFTYYYVLPATAVAP</sequence>
<organism evidence="1 2">
    <name type="scientific">Baekduia soli</name>
    <dbReference type="NCBI Taxonomy" id="496014"/>
    <lineage>
        <taxon>Bacteria</taxon>
        <taxon>Bacillati</taxon>
        <taxon>Actinomycetota</taxon>
        <taxon>Thermoleophilia</taxon>
        <taxon>Solirubrobacterales</taxon>
        <taxon>Baekduiaceae</taxon>
        <taxon>Baekduia</taxon>
    </lineage>
</organism>
<evidence type="ECO:0000313" key="1">
    <source>
        <dbReference type="EMBL" id="QEC47019.1"/>
    </source>
</evidence>
<reference evidence="1 2" key="1">
    <citation type="journal article" date="2018" name="J. Microbiol.">
        <title>Baekduia soli gen. nov., sp. nov., a novel bacterium isolated from the soil of Baekdu Mountain and proposal of a novel family name, Baekduiaceae fam. nov.</title>
        <authorList>
            <person name="An D.S."/>
            <person name="Siddiqi M.Z."/>
            <person name="Kim K.H."/>
            <person name="Yu H.S."/>
            <person name="Im W.T."/>
        </authorList>
    </citation>
    <scope>NUCLEOTIDE SEQUENCE [LARGE SCALE GENOMIC DNA]</scope>
    <source>
        <strain evidence="1 2">BR7-21</strain>
    </source>
</reference>
<dbReference type="AlphaFoldDB" id="A0A5B8U1U9"/>
<dbReference type="Proteomes" id="UP000321805">
    <property type="component" value="Chromosome"/>
</dbReference>
<keyword evidence="2" id="KW-1185">Reference proteome</keyword>
<dbReference type="EMBL" id="CP042430">
    <property type="protein sequence ID" value="QEC47019.1"/>
    <property type="molecule type" value="Genomic_DNA"/>
</dbReference>
<evidence type="ECO:0000313" key="2">
    <source>
        <dbReference type="Proteomes" id="UP000321805"/>
    </source>
</evidence>